<dbReference type="EMBL" id="LT629757">
    <property type="protein sequence ID" value="SDS52957.1"/>
    <property type="molecule type" value="Genomic_DNA"/>
</dbReference>
<name>A0A1H1SY36_9ACTN</name>
<dbReference type="OrthoDB" id="5194541at2"/>
<keyword evidence="1" id="KW-1133">Transmembrane helix</keyword>
<dbReference type="Proteomes" id="UP000198859">
    <property type="component" value="Chromosome I"/>
</dbReference>
<feature type="transmembrane region" description="Helical" evidence="1">
    <location>
        <begin position="39"/>
        <end position="57"/>
    </location>
</feature>
<dbReference type="STRING" id="642780.SAMN04488570_2087"/>
<feature type="transmembrane region" description="Helical" evidence="1">
    <location>
        <begin position="92"/>
        <end position="109"/>
    </location>
</feature>
<gene>
    <name evidence="2" type="ORF">SAMN04488570_2087</name>
</gene>
<dbReference type="PANTHER" id="PTHR28008:SF1">
    <property type="entry name" value="DOMAIN PROTEIN, PUTATIVE (AFU_ORTHOLOGUE AFUA_3G10980)-RELATED"/>
    <property type="match status" value="1"/>
</dbReference>
<keyword evidence="3" id="KW-1185">Reference proteome</keyword>
<organism evidence="2 3">
    <name type="scientific">Nocardioides scoriae</name>
    <dbReference type="NCBI Taxonomy" id="642780"/>
    <lineage>
        <taxon>Bacteria</taxon>
        <taxon>Bacillati</taxon>
        <taxon>Actinomycetota</taxon>
        <taxon>Actinomycetes</taxon>
        <taxon>Propionibacteriales</taxon>
        <taxon>Nocardioidaceae</taxon>
        <taxon>Nocardioides</taxon>
    </lineage>
</organism>
<protein>
    <submittedName>
        <fullName evidence="2">VanZ like family protein</fullName>
    </submittedName>
</protein>
<evidence type="ECO:0000313" key="2">
    <source>
        <dbReference type="EMBL" id="SDS52957.1"/>
    </source>
</evidence>
<dbReference type="AlphaFoldDB" id="A0A1H1SY36"/>
<evidence type="ECO:0000256" key="1">
    <source>
        <dbReference type="SAM" id="Phobius"/>
    </source>
</evidence>
<dbReference type="PANTHER" id="PTHR28008">
    <property type="entry name" value="DOMAIN PROTEIN, PUTATIVE (AFU_ORTHOLOGUE AFUA_3G10980)-RELATED"/>
    <property type="match status" value="1"/>
</dbReference>
<dbReference type="RefSeq" id="WP_091729233.1">
    <property type="nucleotide sequence ID" value="NZ_LT629757.1"/>
</dbReference>
<feature type="transmembrane region" description="Helical" evidence="1">
    <location>
        <begin position="62"/>
        <end position="80"/>
    </location>
</feature>
<sequence>MTRLRLLARAVFAVLLVASLVSFLTPADDLADPGVDDKVMHALTFLVLTLSGALAGVRWRTLAAGLAAYAVGTEVLQHVLPIGRHGDPFDALADLVGTVLGLGVVALLARTPRPGRRDGAGRGGVRSAPR</sequence>
<reference evidence="3" key="1">
    <citation type="submission" date="2016-10" db="EMBL/GenBank/DDBJ databases">
        <authorList>
            <person name="Varghese N."/>
            <person name="Submissions S."/>
        </authorList>
    </citation>
    <scope>NUCLEOTIDE SEQUENCE [LARGE SCALE GENOMIC DNA]</scope>
    <source>
        <strain evidence="3">DSM 22127</strain>
    </source>
</reference>
<evidence type="ECO:0000313" key="3">
    <source>
        <dbReference type="Proteomes" id="UP000198859"/>
    </source>
</evidence>
<keyword evidence="1" id="KW-0472">Membrane</keyword>
<accession>A0A1H1SY36</accession>
<proteinExistence type="predicted"/>
<keyword evidence="1" id="KW-0812">Transmembrane</keyword>